<protein>
    <submittedName>
        <fullName evidence="2">Uncharacterized protein</fullName>
    </submittedName>
</protein>
<comment type="caution">
    <text evidence="2">The sequence shown here is derived from an EMBL/GenBank/DDBJ whole genome shotgun (WGS) entry which is preliminary data.</text>
</comment>
<dbReference type="AlphaFoldDB" id="A0A1F4Q244"/>
<sequence>MLSDILFLSYAALIAALVLGFAHLVWLFSVKESGTTKLIGQVIAWVIVVATVLLLVLGGYHGRGWMKKSGMMWCPMGGQMMMRDYRTMMKDWDMMMKDKGMMETQKKMEKGKMK</sequence>
<accession>A0A1F4Q244</accession>
<keyword evidence="1" id="KW-0812">Transmembrane</keyword>
<dbReference type="Proteomes" id="UP000178724">
    <property type="component" value="Unassembled WGS sequence"/>
</dbReference>
<feature type="transmembrane region" description="Helical" evidence="1">
    <location>
        <begin position="7"/>
        <end position="30"/>
    </location>
</feature>
<proteinExistence type="predicted"/>
<evidence type="ECO:0000313" key="2">
    <source>
        <dbReference type="EMBL" id="OGB90113.1"/>
    </source>
</evidence>
<reference evidence="2 3" key="1">
    <citation type="journal article" date="2016" name="Nat. Commun.">
        <title>Thousands of microbial genomes shed light on interconnected biogeochemical processes in an aquifer system.</title>
        <authorList>
            <person name="Anantharaman K."/>
            <person name="Brown C.T."/>
            <person name="Hug L.A."/>
            <person name="Sharon I."/>
            <person name="Castelle C.J."/>
            <person name="Probst A.J."/>
            <person name="Thomas B.C."/>
            <person name="Singh A."/>
            <person name="Wilkins M.J."/>
            <person name="Karaoz U."/>
            <person name="Brodie E.L."/>
            <person name="Williams K.H."/>
            <person name="Hubbard S.S."/>
            <person name="Banfield J.F."/>
        </authorList>
    </citation>
    <scope>NUCLEOTIDE SEQUENCE [LARGE SCALE GENOMIC DNA]</scope>
</reference>
<evidence type="ECO:0000313" key="3">
    <source>
        <dbReference type="Proteomes" id="UP000178724"/>
    </source>
</evidence>
<dbReference type="EMBL" id="METM01000015">
    <property type="protein sequence ID" value="OGB90113.1"/>
    <property type="molecule type" value="Genomic_DNA"/>
</dbReference>
<organism evidence="2 3">
    <name type="scientific">candidate division WOR-1 bacterium RIFCSPHIGHO2_01_FULL_53_15</name>
    <dbReference type="NCBI Taxonomy" id="1802564"/>
    <lineage>
        <taxon>Bacteria</taxon>
        <taxon>Bacillati</taxon>
        <taxon>Saganbacteria</taxon>
    </lineage>
</organism>
<evidence type="ECO:0000256" key="1">
    <source>
        <dbReference type="SAM" id="Phobius"/>
    </source>
</evidence>
<feature type="transmembrane region" description="Helical" evidence="1">
    <location>
        <begin position="42"/>
        <end position="62"/>
    </location>
</feature>
<keyword evidence="1" id="KW-1133">Transmembrane helix</keyword>
<name>A0A1F4Q244_UNCSA</name>
<gene>
    <name evidence="2" type="ORF">A2625_04800</name>
</gene>
<keyword evidence="1" id="KW-0472">Membrane</keyword>